<dbReference type="KEGG" id="rru:Rru_A0046"/>
<evidence type="ECO:0000313" key="1">
    <source>
        <dbReference type="EMBL" id="ABC20851.1"/>
    </source>
</evidence>
<evidence type="ECO:0000313" key="2">
    <source>
        <dbReference type="Proteomes" id="UP000001929"/>
    </source>
</evidence>
<accession>Q2RYE4</accession>
<keyword evidence="2" id="KW-1185">Reference proteome</keyword>
<dbReference type="PANTHER" id="PTHR30087:SF1">
    <property type="entry name" value="HYPOTHETICAL CYTOSOLIC PROTEIN"/>
    <property type="match status" value="1"/>
</dbReference>
<dbReference type="PANTHER" id="PTHR30087">
    <property type="entry name" value="INNER MEMBRANE PROTEIN"/>
    <property type="match status" value="1"/>
</dbReference>
<dbReference type="HOGENOM" id="CLU_076318_1_0_5"/>
<organism evidence="1 2">
    <name type="scientific">Rhodospirillum rubrum (strain ATCC 11170 / ATH 1.1.1 / DSM 467 / LMG 4362 / NCIMB 8255 / S1)</name>
    <dbReference type="NCBI Taxonomy" id="269796"/>
    <lineage>
        <taxon>Bacteria</taxon>
        <taxon>Pseudomonadati</taxon>
        <taxon>Pseudomonadota</taxon>
        <taxon>Alphaproteobacteria</taxon>
        <taxon>Rhodospirillales</taxon>
        <taxon>Rhodospirillaceae</taxon>
        <taxon>Rhodospirillum</taxon>
    </lineage>
</organism>
<dbReference type="InterPro" id="IPR007553">
    <property type="entry name" value="2-thiour_desulf"/>
</dbReference>
<name>Q2RYE4_RHORT</name>
<dbReference type="EMBL" id="CP000230">
    <property type="protein sequence ID" value="ABC20851.1"/>
    <property type="molecule type" value="Genomic_DNA"/>
</dbReference>
<dbReference type="Pfam" id="PF04463">
    <property type="entry name" value="2-thiour_desulf"/>
    <property type="match status" value="1"/>
</dbReference>
<gene>
    <name evidence="1" type="ordered locus">Rru_A0046</name>
</gene>
<dbReference type="PhylomeDB" id="Q2RYE4"/>
<sequence length="169" mass="18209">MAPLPVTPRILVSGCLLGEPIRYNATAKPVLHPLLETWRAEGRLVPLCPEILAGFSTPRPPAEIAEARTGEDVLDGFGRVCDNRGIDITDQYLLGARRAADLAREQGCRFALLSNRSPSCGVRLIYDGSFAGTLHEGRGVTAALLRREGLAVFTEDEVADLALALTTAW</sequence>
<dbReference type="EnsemblBacteria" id="ABC20851">
    <property type="protein sequence ID" value="ABC20851"/>
    <property type="gene ID" value="Rru_A0046"/>
</dbReference>
<dbReference type="STRING" id="269796.Rru_A0046"/>
<dbReference type="RefSeq" id="WP_011387807.1">
    <property type="nucleotide sequence ID" value="NC_007643.1"/>
</dbReference>
<protein>
    <submittedName>
        <fullName evidence="1">Uncharacterized protein</fullName>
    </submittedName>
</protein>
<dbReference type="Proteomes" id="UP000001929">
    <property type="component" value="Chromosome"/>
</dbReference>
<reference evidence="1 2" key="1">
    <citation type="journal article" date="2011" name="Stand. Genomic Sci.">
        <title>Complete genome sequence of Rhodospirillum rubrum type strain (S1).</title>
        <authorList>
            <person name="Munk A.C."/>
            <person name="Copeland A."/>
            <person name="Lucas S."/>
            <person name="Lapidus A."/>
            <person name="Del Rio T.G."/>
            <person name="Barry K."/>
            <person name="Detter J.C."/>
            <person name="Hammon N."/>
            <person name="Israni S."/>
            <person name="Pitluck S."/>
            <person name="Brettin T."/>
            <person name="Bruce D."/>
            <person name="Han C."/>
            <person name="Tapia R."/>
            <person name="Gilna P."/>
            <person name="Schmutz J."/>
            <person name="Larimer F."/>
            <person name="Land M."/>
            <person name="Kyrpides N.C."/>
            <person name="Mavromatis K."/>
            <person name="Richardson P."/>
            <person name="Rohde M."/>
            <person name="Goker M."/>
            <person name="Klenk H.P."/>
            <person name="Zhang Y."/>
            <person name="Roberts G.P."/>
            <person name="Reslewic S."/>
            <person name="Schwartz D.C."/>
        </authorList>
    </citation>
    <scope>NUCLEOTIDE SEQUENCE [LARGE SCALE GENOMIC DNA]</scope>
    <source>
        <strain evidence="2">ATCC 11170 / ATH 1.1.1 / DSM 467 / LMG 4362 / NCIMB 8255 / S1</strain>
    </source>
</reference>
<dbReference type="AlphaFoldDB" id="Q2RYE4"/>
<dbReference type="PATRIC" id="fig|269796.9.peg.95"/>
<proteinExistence type="predicted"/>
<dbReference type="eggNOG" id="COG1683">
    <property type="taxonomic scope" value="Bacteria"/>
</dbReference>